<evidence type="ECO:0000313" key="2">
    <source>
        <dbReference type="Proteomes" id="UP001151760"/>
    </source>
</evidence>
<dbReference type="EMBL" id="BQNB010021643">
    <property type="protein sequence ID" value="GJU08565.1"/>
    <property type="molecule type" value="Genomic_DNA"/>
</dbReference>
<sequence length="77" mass="8546">MTSSDSSYPNFGLSFPPLLLRRVLAVTAELKFLNPLLEACDLQRPLESGLLPRLANLQIRCSPRCPFDISTIALDTK</sequence>
<comment type="caution">
    <text evidence="1">The sequence shown here is derived from an EMBL/GenBank/DDBJ whole genome shotgun (WGS) entry which is preliminary data.</text>
</comment>
<reference evidence="1" key="1">
    <citation type="journal article" date="2022" name="Int. J. Mol. Sci.">
        <title>Draft Genome of Tanacetum Coccineum: Genomic Comparison of Closely Related Tanacetum-Family Plants.</title>
        <authorList>
            <person name="Yamashiro T."/>
            <person name="Shiraishi A."/>
            <person name="Nakayama K."/>
            <person name="Satake H."/>
        </authorList>
    </citation>
    <scope>NUCLEOTIDE SEQUENCE</scope>
</reference>
<reference evidence="1" key="2">
    <citation type="submission" date="2022-01" db="EMBL/GenBank/DDBJ databases">
        <authorList>
            <person name="Yamashiro T."/>
            <person name="Shiraishi A."/>
            <person name="Satake H."/>
            <person name="Nakayama K."/>
        </authorList>
    </citation>
    <scope>NUCLEOTIDE SEQUENCE</scope>
</reference>
<dbReference type="Proteomes" id="UP001151760">
    <property type="component" value="Unassembled WGS sequence"/>
</dbReference>
<protein>
    <submittedName>
        <fullName evidence="1">Uncharacterized protein</fullName>
    </submittedName>
</protein>
<accession>A0ABQ5J7Q9</accession>
<proteinExistence type="predicted"/>
<keyword evidence="2" id="KW-1185">Reference proteome</keyword>
<name>A0ABQ5J7Q9_9ASTR</name>
<gene>
    <name evidence="1" type="ORF">Tco_1124995</name>
</gene>
<evidence type="ECO:0000313" key="1">
    <source>
        <dbReference type="EMBL" id="GJU08565.1"/>
    </source>
</evidence>
<organism evidence="1 2">
    <name type="scientific">Tanacetum coccineum</name>
    <dbReference type="NCBI Taxonomy" id="301880"/>
    <lineage>
        <taxon>Eukaryota</taxon>
        <taxon>Viridiplantae</taxon>
        <taxon>Streptophyta</taxon>
        <taxon>Embryophyta</taxon>
        <taxon>Tracheophyta</taxon>
        <taxon>Spermatophyta</taxon>
        <taxon>Magnoliopsida</taxon>
        <taxon>eudicotyledons</taxon>
        <taxon>Gunneridae</taxon>
        <taxon>Pentapetalae</taxon>
        <taxon>asterids</taxon>
        <taxon>campanulids</taxon>
        <taxon>Asterales</taxon>
        <taxon>Asteraceae</taxon>
        <taxon>Asteroideae</taxon>
        <taxon>Anthemideae</taxon>
        <taxon>Anthemidinae</taxon>
        <taxon>Tanacetum</taxon>
    </lineage>
</organism>